<proteinExistence type="predicted"/>
<name>A6NVW4_9FIRM</name>
<comment type="caution">
    <text evidence="1">The sequence shown here is derived from an EMBL/GenBank/DDBJ whole genome shotgun (WGS) entry which is preliminary data.</text>
</comment>
<keyword evidence="2" id="KW-1185">Reference proteome</keyword>
<sequence length="39" mass="4493">MINLKKIVAFSEKECYDIKCVVRTCVLAPILRRERGEPA</sequence>
<gene>
    <name evidence="1" type="ORF">BACCAP_02357</name>
</gene>
<evidence type="ECO:0000313" key="1">
    <source>
        <dbReference type="EMBL" id="EDM99857.1"/>
    </source>
</evidence>
<evidence type="ECO:0000313" key="2">
    <source>
        <dbReference type="Proteomes" id="UP000003639"/>
    </source>
</evidence>
<dbReference type="AlphaFoldDB" id="A6NVW4"/>
<dbReference type="STRING" id="411467.BACCAP_02357"/>
<dbReference type="EMBL" id="AAXG02000014">
    <property type="protein sequence ID" value="EDM99857.1"/>
    <property type="molecule type" value="Genomic_DNA"/>
</dbReference>
<accession>A6NVW4</accession>
<reference evidence="1 2" key="2">
    <citation type="submission" date="2007-06" db="EMBL/GenBank/DDBJ databases">
        <title>Draft genome sequence of Pseudoflavonifractor capillosus ATCC 29799.</title>
        <authorList>
            <person name="Sudarsanam P."/>
            <person name="Ley R."/>
            <person name="Guruge J."/>
            <person name="Turnbaugh P.J."/>
            <person name="Mahowald M."/>
            <person name="Liep D."/>
            <person name="Gordon J."/>
        </authorList>
    </citation>
    <scope>NUCLEOTIDE SEQUENCE [LARGE SCALE GENOMIC DNA]</scope>
    <source>
        <strain evidence="1 2">ATCC 29799</strain>
    </source>
</reference>
<protein>
    <submittedName>
        <fullName evidence="1">Uncharacterized protein</fullName>
    </submittedName>
</protein>
<organism evidence="1 2">
    <name type="scientific">Pseudoflavonifractor capillosus ATCC 29799</name>
    <dbReference type="NCBI Taxonomy" id="411467"/>
    <lineage>
        <taxon>Bacteria</taxon>
        <taxon>Bacillati</taxon>
        <taxon>Bacillota</taxon>
        <taxon>Clostridia</taxon>
        <taxon>Eubacteriales</taxon>
        <taxon>Oscillospiraceae</taxon>
        <taxon>Pseudoflavonifractor</taxon>
    </lineage>
</organism>
<dbReference type="Proteomes" id="UP000003639">
    <property type="component" value="Unassembled WGS sequence"/>
</dbReference>
<reference evidence="1 2" key="1">
    <citation type="submission" date="2007-04" db="EMBL/GenBank/DDBJ databases">
        <authorList>
            <person name="Fulton L."/>
            <person name="Clifton S."/>
            <person name="Fulton B."/>
            <person name="Xu J."/>
            <person name="Minx P."/>
            <person name="Pepin K.H."/>
            <person name="Johnson M."/>
            <person name="Thiruvilangam P."/>
            <person name="Bhonagiri V."/>
            <person name="Nash W.E."/>
            <person name="Mardis E.R."/>
            <person name="Wilson R.K."/>
        </authorList>
    </citation>
    <scope>NUCLEOTIDE SEQUENCE [LARGE SCALE GENOMIC DNA]</scope>
    <source>
        <strain evidence="1 2">ATCC 29799</strain>
    </source>
</reference>